<dbReference type="PATRIC" id="fig|423471.3.peg.665"/>
<evidence type="ECO:0000256" key="1">
    <source>
        <dbReference type="SAM" id="MobiDB-lite"/>
    </source>
</evidence>
<evidence type="ECO:0000256" key="2">
    <source>
        <dbReference type="SAM" id="Phobius"/>
    </source>
</evidence>
<keyword evidence="2" id="KW-0812">Transmembrane</keyword>
<gene>
    <name evidence="3" type="ORF">CWATWH0003_0728</name>
</gene>
<organism evidence="3 4">
    <name type="scientific">Crocosphaera watsonii WH 0003</name>
    <dbReference type="NCBI Taxonomy" id="423471"/>
    <lineage>
        <taxon>Bacteria</taxon>
        <taxon>Bacillati</taxon>
        <taxon>Cyanobacteriota</taxon>
        <taxon>Cyanophyceae</taxon>
        <taxon>Oscillatoriophycideae</taxon>
        <taxon>Chroococcales</taxon>
        <taxon>Aphanothecaceae</taxon>
        <taxon>Crocosphaera</taxon>
    </lineage>
</organism>
<proteinExistence type="predicted"/>
<feature type="transmembrane region" description="Helical" evidence="2">
    <location>
        <begin position="74"/>
        <end position="96"/>
    </location>
</feature>
<keyword evidence="2" id="KW-1133">Transmembrane helix</keyword>
<reference evidence="3 4" key="1">
    <citation type="journal article" date="2011" name="Front. Microbiol.">
        <title>Two Strains of Crocosphaera watsonii with Highly Conserved Genomes are Distinguished by Strain-Specific Features.</title>
        <authorList>
            <person name="Bench S.R."/>
            <person name="Ilikchyan I.N."/>
            <person name="Tripp H.J."/>
            <person name="Zehr J.P."/>
        </authorList>
    </citation>
    <scope>NUCLEOTIDE SEQUENCE [LARGE SCALE GENOMIC DNA]</scope>
    <source>
        <strain evidence="3 4">WH 0003</strain>
    </source>
</reference>
<protein>
    <recommendedName>
        <fullName evidence="5">Cell division protein FtsL</fullName>
    </recommendedName>
</protein>
<dbReference type="EMBL" id="AESD01000120">
    <property type="protein sequence ID" value="EHJ14605.1"/>
    <property type="molecule type" value="Genomic_DNA"/>
</dbReference>
<evidence type="ECO:0000313" key="4">
    <source>
        <dbReference type="Proteomes" id="UP000003477"/>
    </source>
</evidence>
<dbReference type="Proteomes" id="UP000003477">
    <property type="component" value="Unassembled WGS sequence"/>
</dbReference>
<evidence type="ECO:0000313" key="3">
    <source>
        <dbReference type="EMBL" id="EHJ14605.1"/>
    </source>
</evidence>
<dbReference type="RefSeq" id="WP_007309304.1">
    <property type="nucleotide sequence ID" value="NZ_AESD01000120.1"/>
</dbReference>
<dbReference type="AlphaFoldDB" id="G5IZN7"/>
<name>G5IZN7_CROWT</name>
<sequence>MTAARDYIPTPHTTSNRRRQKATATVHYQSVAPKTVTRKVSRSRSKVTPLPTQRKQLPLALQFLLLVQKGSTTFTFGLVAITLGVYAWTVYAPTLWSREFSKLKTLQRNERQLTASNESLKHKMAEQAEQPGSGLTLPNPHQSIFVAPAKVSLMEVADQTTETPISPIIPDTPIAY</sequence>
<dbReference type="GeneID" id="88764623"/>
<keyword evidence="2" id="KW-0472">Membrane</keyword>
<accession>G5IZN7</accession>
<evidence type="ECO:0008006" key="5">
    <source>
        <dbReference type="Google" id="ProtNLM"/>
    </source>
</evidence>
<comment type="caution">
    <text evidence="3">The sequence shown here is derived from an EMBL/GenBank/DDBJ whole genome shotgun (WGS) entry which is preliminary data.</text>
</comment>
<feature type="region of interest" description="Disordered" evidence="1">
    <location>
        <begin position="1"/>
        <end position="21"/>
    </location>
</feature>